<keyword evidence="10" id="KW-1185">Reference proteome</keyword>
<comment type="cofactor">
    <cofactor evidence="1">
        <name>Zn(2+)</name>
        <dbReference type="ChEBI" id="CHEBI:29105"/>
    </cofactor>
</comment>
<comment type="caution">
    <text evidence="9">The sequence shown here is derived from an EMBL/GenBank/DDBJ whole genome shotgun (WGS) entry which is preliminary data.</text>
</comment>
<name>A0A8H4RB10_9HELO</name>
<dbReference type="PROSITE" id="PS00059">
    <property type="entry name" value="ADH_ZINC"/>
    <property type="match status" value="1"/>
</dbReference>
<dbReference type="SUPFAM" id="SSF50129">
    <property type="entry name" value="GroES-like"/>
    <property type="match status" value="1"/>
</dbReference>
<feature type="compositionally biased region" description="Polar residues" evidence="7">
    <location>
        <begin position="120"/>
        <end position="139"/>
    </location>
</feature>
<feature type="region of interest" description="Disordered" evidence="7">
    <location>
        <begin position="113"/>
        <end position="169"/>
    </location>
</feature>
<proteinExistence type="inferred from homology"/>
<evidence type="ECO:0000256" key="1">
    <source>
        <dbReference type="ARBA" id="ARBA00001947"/>
    </source>
</evidence>
<feature type="compositionally biased region" description="Acidic residues" evidence="7">
    <location>
        <begin position="30"/>
        <end position="47"/>
    </location>
</feature>
<dbReference type="PANTHER" id="PTHR42813">
    <property type="entry name" value="ZINC-TYPE ALCOHOL DEHYDROGENASE-LIKE"/>
    <property type="match status" value="1"/>
</dbReference>
<dbReference type="EMBL" id="JAAMPI010001199">
    <property type="protein sequence ID" value="KAF4626213.1"/>
    <property type="molecule type" value="Genomic_DNA"/>
</dbReference>
<keyword evidence="4" id="KW-0862">Zinc</keyword>
<dbReference type="InterPro" id="IPR002328">
    <property type="entry name" value="ADH_Zn_CS"/>
</dbReference>
<accession>A0A8H4RB10</accession>
<reference evidence="9 10" key="1">
    <citation type="submission" date="2020-03" db="EMBL/GenBank/DDBJ databases">
        <title>Draft Genome Sequence of Cudoniella acicularis.</title>
        <authorList>
            <person name="Buettner E."/>
            <person name="Kellner H."/>
        </authorList>
    </citation>
    <scope>NUCLEOTIDE SEQUENCE [LARGE SCALE GENOMIC DNA]</scope>
    <source>
        <strain evidence="9 10">DSM 108380</strain>
    </source>
</reference>
<feature type="domain" description="Alcohol dehydrogenase-like N-terminal" evidence="8">
    <location>
        <begin position="540"/>
        <end position="624"/>
    </location>
</feature>
<evidence type="ECO:0000256" key="4">
    <source>
        <dbReference type="ARBA" id="ARBA00022833"/>
    </source>
</evidence>
<comment type="similarity">
    <text evidence="2">Belongs to the zinc-containing alcohol dehydrogenase family.</text>
</comment>
<dbReference type="Proteomes" id="UP000566819">
    <property type="component" value="Unassembled WGS sequence"/>
</dbReference>
<sequence length="749" mass="82672">MGLLDDVALGCAVALHASDYSTTLSSCSDSDSDSDSDSCFSEDDDEWSGASGTHDPDISANRAFTCEDPITATSRQPERLFRSFLERMKNDVLEGIMREFWVIFNHEWTTNSKKCGGGSPDSTTSSFSHGKTTTATSQSLRKHGRKEDDGDIPHNDGDRDPKRQRLGRIHRHPSKRDLCLLAPTANMILAYIVIQPESGDHCQRCKLFFNKQEDLELHHQRLEACEFAPDELAEGIPIGGSIQNRIRDRKKAYLGQTEEGKWQEIYRILFPIEEIPSPYFQTAQDDPVQSPDAAELAEYEDFSRRQLPCYVSNALQVIFREEAQPIEDRLRSRYELFLSYGNDIRAPPSMTSEEYTSVPFADTSHAAAKNASDSGYVSNCSPSRFDIPEKFTANATVNVASENLQSQTFSEWQQSQSLSAVLEQDRELTPDIFNPSLADSQSNCTAERLDFTKLFQESSSIEEWAYSEYLIPVNSHQYSNKAAVPIVATIVMKEAGRCLRKKVNTESGTRDFLGEPEIECCISIQPDLVELGICWDAHGTHFTLGHENIGIVLHIGANVTTVKVGDRVIVSDIENRAENNGESVAEVIFGIADTADLPGYAALQGGQAGYMLIPKAVSNLLKLPSGKELQLDYILLADIFPTAWSGLEFAGQIIGDTVVVFGAGPVGLLCAYSALLRGAIRVYNIDNVPSRLVKAESIGAIPINFDFGPANAQILKREPNGVDRAVDCVVVECVDDNGHNVENLPHTGY</sequence>
<dbReference type="GO" id="GO:0016491">
    <property type="term" value="F:oxidoreductase activity"/>
    <property type="evidence" value="ECO:0007669"/>
    <property type="project" value="UniProtKB-KW"/>
</dbReference>
<evidence type="ECO:0000256" key="6">
    <source>
        <dbReference type="ARBA" id="ARBA00023027"/>
    </source>
</evidence>
<dbReference type="InterPro" id="IPR011032">
    <property type="entry name" value="GroES-like_sf"/>
</dbReference>
<evidence type="ECO:0000256" key="7">
    <source>
        <dbReference type="SAM" id="MobiDB-lite"/>
    </source>
</evidence>
<dbReference type="Gene3D" id="3.40.50.720">
    <property type="entry name" value="NAD(P)-binding Rossmann-like Domain"/>
    <property type="match status" value="1"/>
</dbReference>
<dbReference type="SUPFAM" id="SSF51735">
    <property type="entry name" value="NAD(P)-binding Rossmann-fold domains"/>
    <property type="match status" value="1"/>
</dbReference>
<feature type="compositionally biased region" description="Basic and acidic residues" evidence="7">
    <location>
        <begin position="145"/>
        <end position="163"/>
    </location>
</feature>
<keyword evidence="3" id="KW-0479">Metal-binding</keyword>
<evidence type="ECO:0000313" key="9">
    <source>
        <dbReference type="EMBL" id="KAF4626213.1"/>
    </source>
</evidence>
<dbReference type="Pfam" id="PF08240">
    <property type="entry name" value="ADH_N"/>
    <property type="match status" value="1"/>
</dbReference>
<dbReference type="AlphaFoldDB" id="A0A8H4RB10"/>
<keyword evidence="5" id="KW-0560">Oxidoreductase</keyword>
<dbReference type="GO" id="GO:0008270">
    <property type="term" value="F:zinc ion binding"/>
    <property type="evidence" value="ECO:0007669"/>
    <property type="project" value="InterPro"/>
</dbReference>
<keyword evidence="6" id="KW-0520">NAD</keyword>
<feature type="region of interest" description="Disordered" evidence="7">
    <location>
        <begin position="22"/>
        <end position="61"/>
    </location>
</feature>
<evidence type="ECO:0000256" key="5">
    <source>
        <dbReference type="ARBA" id="ARBA00023002"/>
    </source>
</evidence>
<gene>
    <name evidence="9" type="ORF">G7Y89_g11949</name>
</gene>
<dbReference type="InterPro" id="IPR013154">
    <property type="entry name" value="ADH-like_N"/>
</dbReference>
<evidence type="ECO:0000256" key="2">
    <source>
        <dbReference type="ARBA" id="ARBA00008072"/>
    </source>
</evidence>
<dbReference type="Gene3D" id="3.90.180.10">
    <property type="entry name" value="Medium-chain alcohol dehydrogenases, catalytic domain"/>
    <property type="match status" value="1"/>
</dbReference>
<evidence type="ECO:0000256" key="3">
    <source>
        <dbReference type="ARBA" id="ARBA00022723"/>
    </source>
</evidence>
<organism evidence="9 10">
    <name type="scientific">Cudoniella acicularis</name>
    <dbReference type="NCBI Taxonomy" id="354080"/>
    <lineage>
        <taxon>Eukaryota</taxon>
        <taxon>Fungi</taxon>
        <taxon>Dikarya</taxon>
        <taxon>Ascomycota</taxon>
        <taxon>Pezizomycotina</taxon>
        <taxon>Leotiomycetes</taxon>
        <taxon>Helotiales</taxon>
        <taxon>Tricladiaceae</taxon>
        <taxon>Cudoniella</taxon>
    </lineage>
</organism>
<evidence type="ECO:0000259" key="8">
    <source>
        <dbReference type="Pfam" id="PF08240"/>
    </source>
</evidence>
<dbReference type="InterPro" id="IPR036291">
    <property type="entry name" value="NAD(P)-bd_dom_sf"/>
</dbReference>
<dbReference type="OrthoDB" id="3941538at2759"/>
<evidence type="ECO:0000313" key="10">
    <source>
        <dbReference type="Proteomes" id="UP000566819"/>
    </source>
</evidence>
<dbReference type="PANTHER" id="PTHR42813:SF3">
    <property type="entry name" value="GLUTATHIONE-INDEPENDENT FORMALDEHYDE DEHYDROGENASE"/>
    <property type="match status" value="1"/>
</dbReference>
<protein>
    <recommendedName>
        <fullName evidence="8">Alcohol dehydrogenase-like N-terminal domain-containing protein</fullName>
    </recommendedName>
</protein>